<organism evidence="1 2">
    <name type="scientific">Flaviramulus basaltis</name>
    <dbReference type="NCBI Taxonomy" id="369401"/>
    <lineage>
        <taxon>Bacteria</taxon>
        <taxon>Pseudomonadati</taxon>
        <taxon>Bacteroidota</taxon>
        <taxon>Flavobacteriia</taxon>
        <taxon>Flavobacteriales</taxon>
        <taxon>Flavobacteriaceae</taxon>
        <taxon>Flaviramulus</taxon>
    </lineage>
</organism>
<gene>
    <name evidence="1" type="ORF">SAMN05428642_103443</name>
</gene>
<dbReference type="Gene3D" id="3.40.50.360">
    <property type="match status" value="1"/>
</dbReference>
<evidence type="ECO:0000313" key="1">
    <source>
        <dbReference type="EMBL" id="SFZ93943.1"/>
    </source>
</evidence>
<name>A0A1K2INJ6_9FLAO</name>
<proteinExistence type="predicted"/>
<accession>A0A1K2INJ6</accession>
<protein>
    <submittedName>
        <fullName evidence="1">Uncharacterized protein</fullName>
    </submittedName>
</protein>
<dbReference type="AlphaFoldDB" id="A0A1K2INJ6"/>
<sequence>MSGILKVFFDRISDLIRIHKDIGRKLRGKNMAMLSCSNYDDLKEGFTMPFVESANYLGMNYLGDIHTYIENEIINDEVKLRLDTFLKNLKNHLSG</sequence>
<dbReference type="EMBL" id="FPKV01000003">
    <property type="protein sequence ID" value="SFZ93943.1"/>
    <property type="molecule type" value="Genomic_DNA"/>
</dbReference>
<evidence type="ECO:0000313" key="2">
    <source>
        <dbReference type="Proteomes" id="UP000182544"/>
    </source>
</evidence>
<dbReference type="InterPro" id="IPR029039">
    <property type="entry name" value="Flavoprotein-like_sf"/>
</dbReference>
<keyword evidence="2" id="KW-1185">Reference proteome</keyword>
<dbReference type="Proteomes" id="UP000182544">
    <property type="component" value="Unassembled WGS sequence"/>
</dbReference>
<dbReference type="STRING" id="369401.SAMN05428642_103443"/>
<dbReference type="SUPFAM" id="SSF52218">
    <property type="entry name" value="Flavoproteins"/>
    <property type="match status" value="1"/>
</dbReference>
<reference evidence="1 2" key="1">
    <citation type="submission" date="2016-10" db="EMBL/GenBank/DDBJ databases">
        <authorList>
            <person name="de Groot N.N."/>
        </authorList>
    </citation>
    <scope>NUCLEOTIDE SEQUENCE [LARGE SCALE GENOMIC DNA]</scope>
    <source>
        <strain evidence="1 2">DSM 18180</strain>
    </source>
</reference>